<name>A0A7F5R747_AGRPL</name>
<dbReference type="RefSeq" id="XP_025831796.1">
    <property type="nucleotide sequence ID" value="XM_025976011.1"/>
</dbReference>
<dbReference type="FunCoup" id="A0A7F5R747">
    <property type="interactions" value="66"/>
</dbReference>
<dbReference type="KEGG" id="apln:108736660"/>
<keyword evidence="2" id="KW-1185">Reference proteome</keyword>
<dbReference type="Proteomes" id="UP000192223">
    <property type="component" value="Unplaced"/>
</dbReference>
<protein>
    <submittedName>
        <fullName evidence="3">Tetratricopeptide repeat protein 25</fullName>
    </submittedName>
</protein>
<sequence>MVKKCKEAIAKCLGERAGRPLRDHFKIIRRLAWKKNHESEKPEYEIEYELKRKKKKRAQKRLKAKKQVVKEPVFPLKQKKRKVGKKESIYVEEIRDSLYTLKTESDFVPPLPKRFPYSPLQRYTSNIKNHMAERYLDKLYLDKIFLDNFKHNPGATCPNKAGSQKLLHLTREGFKTLHFNQEVLRARRPFYYIKYQEAVSSKALRARQMIELRKVQCLVKTQADYLLNKIKKYLFERETKLALDFIEKLKQFCEVKEKKVLPLREKYLLEMYELASQVYLDMKRITPGQTEADINRRILFTFGLPLSRVPSTDSVVEQIQQFHVDYKKEIAKTEIRLKKAVKSEEITWLYHELARFHSEVKQPELSKVYARKCVTESKKMEHLIWQINGMFLIVKVNMQCHNRNDAKNVLKETIEVSRELGNEGLTTYLEKSFDVIETADFEDVMGAKVIEKREKLISQLVAPAGLRDEAAFLFRQMSVMPASRRLSVMPGVRPEDTKQRKSASARKLSILPTPRDPDEEEIAPKSRSHKQADTQEDEKKGFAFLELVQYHID</sequence>
<organism evidence="2 3">
    <name type="scientific">Agrilus planipennis</name>
    <name type="common">Emerald ash borer</name>
    <name type="synonym">Agrilus marcopoli</name>
    <dbReference type="NCBI Taxonomy" id="224129"/>
    <lineage>
        <taxon>Eukaryota</taxon>
        <taxon>Metazoa</taxon>
        <taxon>Ecdysozoa</taxon>
        <taxon>Arthropoda</taxon>
        <taxon>Hexapoda</taxon>
        <taxon>Insecta</taxon>
        <taxon>Pterygota</taxon>
        <taxon>Neoptera</taxon>
        <taxon>Endopterygota</taxon>
        <taxon>Coleoptera</taxon>
        <taxon>Polyphaga</taxon>
        <taxon>Elateriformia</taxon>
        <taxon>Buprestoidea</taxon>
        <taxon>Buprestidae</taxon>
        <taxon>Agrilinae</taxon>
        <taxon>Agrilus</taxon>
    </lineage>
</organism>
<dbReference type="OrthoDB" id="10268002at2759"/>
<feature type="region of interest" description="Disordered" evidence="1">
    <location>
        <begin position="488"/>
        <end position="538"/>
    </location>
</feature>
<reference evidence="3" key="1">
    <citation type="submission" date="2025-08" db="UniProtKB">
        <authorList>
            <consortium name="RefSeq"/>
        </authorList>
    </citation>
    <scope>IDENTIFICATION</scope>
    <source>
        <tissue evidence="3">Entire body</tissue>
    </source>
</reference>
<accession>A0A7F5R747</accession>
<gene>
    <name evidence="3" type="primary">LOC108736660</name>
</gene>
<evidence type="ECO:0000313" key="2">
    <source>
        <dbReference type="Proteomes" id="UP000192223"/>
    </source>
</evidence>
<dbReference type="AlphaFoldDB" id="A0A7F5R747"/>
<evidence type="ECO:0000313" key="3">
    <source>
        <dbReference type="RefSeq" id="XP_025831796.1"/>
    </source>
</evidence>
<dbReference type="GeneID" id="108736660"/>
<dbReference type="InParanoid" id="A0A7F5R747"/>
<proteinExistence type="predicted"/>
<dbReference type="PANTHER" id="PTHR21391">
    <property type="entry name" value="AT04489P-RELATED"/>
    <property type="match status" value="1"/>
</dbReference>
<dbReference type="PANTHER" id="PTHR21391:SF0">
    <property type="entry name" value="AT04489P-RELATED"/>
    <property type="match status" value="1"/>
</dbReference>
<evidence type="ECO:0000256" key="1">
    <source>
        <dbReference type="SAM" id="MobiDB-lite"/>
    </source>
</evidence>